<keyword evidence="9" id="KW-1185">Reference proteome</keyword>
<keyword evidence="6" id="KW-0325">Glycoprotein</keyword>
<keyword evidence="3" id="KW-1003">Cell membrane</keyword>
<dbReference type="EMBL" id="CM000207">
    <property type="protein sequence ID" value="EAN77425.1"/>
    <property type="molecule type" value="Genomic_DNA"/>
</dbReference>
<comment type="subcellular location">
    <subcellularLocation>
        <location evidence="2">Cell membrane</location>
        <topology evidence="2">Lipid-anchor</topology>
        <topology evidence="2">GPI-anchor</topology>
    </subcellularLocation>
</comment>
<dbReference type="Proteomes" id="UP000008524">
    <property type="component" value="Chromosome 9"/>
</dbReference>
<keyword evidence="4" id="KW-0336">GPI-anchor</keyword>
<dbReference type="InParanoid" id="Q38CP5"/>
<evidence type="ECO:0000256" key="4">
    <source>
        <dbReference type="ARBA" id="ARBA00022622"/>
    </source>
</evidence>
<gene>
    <name evidence="8" type="ORF">Tb09.244.0910</name>
</gene>
<evidence type="ECO:0000256" key="2">
    <source>
        <dbReference type="ARBA" id="ARBA00004609"/>
    </source>
</evidence>
<reference evidence="8 9" key="2">
    <citation type="journal article" date="2005" name="Science">
        <title>The genome of the African trypanosome Trypanosoma brucei.</title>
        <authorList>
            <person name="Berriman M."/>
            <person name="Ghedin E."/>
            <person name="Hertz-Fowler C."/>
            <person name="Blandin G."/>
            <person name="Renauld H."/>
            <person name="Bartholomeu D.C."/>
            <person name="Lennard N.J."/>
            <person name="Caler E."/>
            <person name="Hamlin N.E."/>
            <person name="Haas B."/>
            <person name="Bohme U."/>
            <person name="Hannick L."/>
            <person name="Aslett M.A."/>
            <person name="Shallom J."/>
            <person name="Marcello L."/>
            <person name="Hou L."/>
            <person name="Wickstead B."/>
            <person name="Alsmark U.C."/>
            <person name="Arrowsmith C."/>
            <person name="Atkin R.J."/>
            <person name="Barron A.J."/>
            <person name="Bringaud F."/>
            <person name="Brooks K."/>
            <person name="Carrington M."/>
            <person name="Cherevach I."/>
            <person name="Chillingworth T.J."/>
            <person name="Churcher C."/>
            <person name="Clark L.N."/>
            <person name="Corton C.H."/>
            <person name="Cronin A."/>
            <person name="Davies R.M."/>
            <person name="Doggett J."/>
            <person name="Djikeng A."/>
            <person name="Feldblyum T."/>
            <person name="Field M.C."/>
            <person name="Fraser A."/>
            <person name="Goodhead I."/>
            <person name="Hance Z."/>
            <person name="Harper D."/>
            <person name="Harris B.R."/>
            <person name="Hauser H."/>
            <person name="Hostetler J."/>
            <person name="Ivens A."/>
            <person name="Jagels K."/>
            <person name="Johnson D."/>
            <person name="Johnson J."/>
            <person name="Jones K."/>
            <person name="Kerhornou A.X."/>
            <person name="Koo H."/>
            <person name="Larke N."/>
            <person name="Landfear S."/>
            <person name="Larkin C."/>
            <person name="Leech V."/>
            <person name="Line A."/>
            <person name="Lord A."/>
            <person name="Macleod A."/>
            <person name="Mooney P.J."/>
            <person name="Moule S."/>
            <person name="Martin D.M."/>
            <person name="Morgan G.W."/>
            <person name="Mungall K."/>
            <person name="Norbertczak H."/>
            <person name="Ormond D."/>
            <person name="Pai G."/>
            <person name="Peacock C.S."/>
            <person name="Peterson J."/>
            <person name="Quail M.A."/>
            <person name="Rabbinowitsch E."/>
            <person name="Rajandream M.A."/>
            <person name="Reitter C."/>
            <person name="Salzberg S.L."/>
            <person name="Sanders M."/>
            <person name="Schobel S."/>
            <person name="Sharp S."/>
            <person name="Simmonds M."/>
            <person name="Simpson A.J."/>
            <person name="Tallon L."/>
            <person name="Turner C.M."/>
            <person name="Tait A."/>
            <person name="Tivey A.R."/>
            <person name="Van Aken S."/>
            <person name="Walker D."/>
            <person name="Wanless D."/>
            <person name="Wang S."/>
            <person name="White B."/>
            <person name="White O."/>
            <person name="Whitehead S."/>
            <person name="Woodward J."/>
            <person name="Wortman J."/>
            <person name="Adams M.D."/>
            <person name="Embley T.M."/>
            <person name="Gull K."/>
            <person name="Ullu E."/>
            <person name="Barry J.D."/>
            <person name="Fairlamb A.H."/>
            <person name="Opperdoes F."/>
            <person name="Barrell B.G."/>
            <person name="Donelson J.E."/>
            <person name="Hall N."/>
            <person name="Fraser C.M."/>
            <person name="Melville S.E."/>
            <person name="El-Sayed N.M."/>
        </authorList>
    </citation>
    <scope>NUCLEOTIDE SEQUENCE [LARGE SCALE GENOMIC DNA]</scope>
    <source>
        <strain evidence="8 9">927/4 GUTat10.1</strain>
    </source>
</reference>
<evidence type="ECO:0000313" key="9">
    <source>
        <dbReference type="Proteomes" id="UP000008524"/>
    </source>
</evidence>
<sequence length="510" mass="55178">MKNRQGEHSPLRETLITKTLPMPYSTIPTLLLIFNAATTCTANKANDPAAEAATDVCKEHAYLTRLSQHIQGKLNDIKATIRLQKTEARKWRMAAAKAQEQGQKCLLTALELTISDALEANELELERVRKTVNSATTAIKQQQGVIAAALAVSAVHAKMNSGSVHSSTGGGSPYTATLKLVKAKSEDLCKLETDEAKETFGGETPEPQDLFKLDLTDKSKVNKANQLDGIKITAEGGCTTQNSQSATGALNACSFSGASGAVEITKAKPPASAYRTATHFFKSNEDKTACHSDITAADAANEPLKRRAKAICEGVKLTPNTTKISEYSGKSLSGSHAIRTYVRNCWPAFHNIDDPTDNSKAKELIKWIEKGYGETADNFNDKFKSLLEGESTPIRDKGEVESKKITELTSSTEKTNQAVSLMEGIRIKRELEAEKKNIPKAIDTKKPEECKGEKDETKCNNKDGCEYKDGECKVKATTAATGTDGKATNTTVSNSFVINKAPLLLAFLIL</sequence>
<organism evidence="8 9">
    <name type="scientific">Trypanosoma brucei brucei (strain 927/4 GUTat10.1)</name>
    <dbReference type="NCBI Taxonomy" id="185431"/>
    <lineage>
        <taxon>Eukaryota</taxon>
        <taxon>Discoba</taxon>
        <taxon>Euglenozoa</taxon>
        <taxon>Kinetoplastea</taxon>
        <taxon>Metakinetoplastina</taxon>
        <taxon>Trypanosomatida</taxon>
        <taxon>Trypanosomatidae</taxon>
        <taxon>Trypanosoma</taxon>
    </lineage>
</organism>
<dbReference type="SUPFAM" id="SSF118251">
    <property type="entry name" value="Variant surface glycoprotein MITAT 1.2, VSG 221, C-terminal domain"/>
    <property type="match status" value="1"/>
</dbReference>
<evidence type="ECO:0000313" key="8">
    <source>
        <dbReference type="EMBL" id="EAN77425.1"/>
    </source>
</evidence>
<protein>
    <submittedName>
        <fullName evidence="8">Variant surface glycoprotein (VSG), putative</fullName>
    </submittedName>
</protein>
<dbReference type="PaxDb" id="5691-EAN77425"/>
<dbReference type="VEuPathDB" id="TriTrypDB:Tb927.9.17140"/>
<proteinExistence type="predicted"/>
<dbReference type="GO" id="GO:0020033">
    <property type="term" value="P:antigenic variation"/>
    <property type="evidence" value="ECO:0000304"/>
    <property type="project" value="GeneDB"/>
</dbReference>
<evidence type="ECO:0000256" key="5">
    <source>
        <dbReference type="ARBA" id="ARBA00023136"/>
    </source>
</evidence>
<evidence type="ECO:0000256" key="1">
    <source>
        <dbReference type="ARBA" id="ARBA00002523"/>
    </source>
</evidence>
<name>Q38CP5_TRYB2</name>
<dbReference type="GeneID" id="3661380"/>
<evidence type="ECO:0000256" key="6">
    <source>
        <dbReference type="ARBA" id="ARBA00023180"/>
    </source>
</evidence>
<reference evidence="8 9" key="1">
    <citation type="journal article" date="2005" name="Science">
        <title>Comparative genomics of trypanosomatid parasitic protozoa.</title>
        <authorList>
            <person name="El-Sayed N.M."/>
            <person name="Myler P.J."/>
            <person name="Blandin G."/>
            <person name="Berriman M."/>
            <person name="Crabtree J."/>
            <person name="Aggarwal G."/>
            <person name="Caler E."/>
            <person name="Renauld H."/>
            <person name="Worthey E.A."/>
            <person name="Hertz-Fowler C."/>
            <person name="Ghedin E."/>
            <person name="Peacock C."/>
            <person name="Bartholomeu D.C."/>
            <person name="Haas B.J."/>
            <person name="Tran A.N."/>
            <person name="Wortman J.R."/>
            <person name="Alsmark U.C."/>
            <person name="Angiuoli S."/>
            <person name="Anupama A."/>
            <person name="Badger J."/>
            <person name="Bringaud F."/>
            <person name="Cadag E."/>
            <person name="Carlton J.M."/>
            <person name="Cerqueira G.C."/>
            <person name="Creasy T."/>
            <person name="Delcher A.L."/>
            <person name="Djikeng A."/>
            <person name="Embley T.M."/>
            <person name="Hauser C."/>
            <person name="Ivens A.C."/>
            <person name="Kummerfeld S.K."/>
            <person name="Pereira-Leal J.B."/>
            <person name="Nilsson D."/>
            <person name="Peterson J."/>
            <person name="Salzberg S.L."/>
            <person name="Shallom J."/>
            <person name="Silva J.C."/>
            <person name="Sundaram J."/>
            <person name="Westenberger S."/>
            <person name="White O."/>
            <person name="Melville S.E."/>
            <person name="Donelson J.E."/>
            <person name="Andersson B."/>
            <person name="Stuart K.D."/>
            <person name="Hall N."/>
        </authorList>
    </citation>
    <scope>NUCLEOTIDE SEQUENCE [LARGE SCALE GENOMIC DNA]</scope>
    <source>
        <strain evidence="8 9">927/4 GUTat10.1</strain>
    </source>
</reference>
<dbReference type="SUPFAM" id="SSF58087">
    <property type="entry name" value="Variant surface glycoprotein (N-terminal domain)"/>
    <property type="match status" value="1"/>
</dbReference>
<keyword evidence="5" id="KW-0472">Membrane</keyword>
<dbReference type="AlphaFoldDB" id="Q38CP5"/>
<dbReference type="GO" id="GO:0005886">
    <property type="term" value="C:plasma membrane"/>
    <property type="evidence" value="ECO:0007669"/>
    <property type="project" value="UniProtKB-SubCell"/>
</dbReference>
<dbReference type="RefSeq" id="XP_827755.1">
    <property type="nucleotide sequence ID" value="XM_822662.1"/>
</dbReference>
<dbReference type="GO" id="GO:0098552">
    <property type="term" value="C:side of membrane"/>
    <property type="evidence" value="ECO:0007669"/>
    <property type="project" value="UniProtKB-KW"/>
</dbReference>
<evidence type="ECO:0000256" key="7">
    <source>
        <dbReference type="ARBA" id="ARBA00023288"/>
    </source>
</evidence>
<comment type="function">
    <text evidence="1">VSG forms a coat on the surface of the parasite. The trypanosome evades the immune response of the host by expressing a series of antigenically distinct VSGs from an estimated 1000 VSG genes.</text>
</comment>
<dbReference type="InterPro" id="IPR027446">
    <property type="entry name" value="VSG_C_dom_sf"/>
</dbReference>
<keyword evidence="7" id="KW-0449">Lipoprotein</keyword>
<accession>Q38CP5</accession>
<dbReference type="KEGG" id="tbr:Tb09.244.0910"/>
<evidence type="ECO:0000256" key="3">
    <source>
        <dbReference type="ARBA" id="ARBA00022475"/>
    </source>
</evidence>